<name>T1CS04_9ZZZZ</name>
<evidence type="ECO:0000259" key="1">
    <source>
        <dbReference type="Pfam" id="PF03050"/>
    </source>
</evidence>
<proteinExistence type="predicted"/>
<organism evidence="2">
    <name type="scientific">mine drainage metagenome</name>
    <dbReference type="NCBI Taxonomy" id="410659"/>
    <lineage>
        <taxon>unclassified sequences</taxon>
        <taxon>metagenomes</taxon>
        <taxon>ecological metagenomes</taxon>
    </lineage>
</organism>
<accession>T1CS04</accession>
<gene>
    <name evidence="2" type="ORF">B1B_04079</name>
</gene>
<feature type="non-terminal residue" evidence="2">
    <location>
        <position position="1"/>
    </location>
</feature>
<dbReference type="EMBL" id="AUZY01002553">
    <property type="protein sequence ID" value="EQD72065.1"/>
    <property type="molecule type" value="Genomic_DNA"/>
</dbReference>
<dbReference type="Pfam" id="PF03050">
    <property type="entry name" value="DDE_Tnp_IS66"/>
    <property type="match status" value="1"/>
</dbReference>
<protein>
    <submittedName>
        <fullName evidence="2">Transposase IS66</fullName>
    </submittedName>
</protein>
<dbReference type="AlphaFoldDB" id="T1CS04"/>
<reference evidence="2" key="1">
    <citation type="submission" date="2013-08" db="EMBL/GenBank/DDBJ databases">
        <authorList>
            <person name="Mendez C."/>
            <person name="Richter M."/>
            <person name="Ferrer M."/>
            <person name="Sanchez J."/>
        </authorList>
    </citation>
    <scope>NUCLEOTIDE SEQUENCE</scope>
</reference>
<reference evidence="2" key="2">
    <citation type="journal article" date="2014" name="ISME J.">
        <title>Microbial stratification in low pH oxic and suboxic macroscopic growths along an acid mine drainage.</title>
        <authorList>
            <person name="Mendez-Garcia C."/>
            <person name="Mesa V."/>
            <person name="Sprenger R.R."/>
            <person name="Richter M."/>
            <person name="Diez M.S."/>
            <person name="Solano J."/>
            <person name="Bargiela R."/>
            <person name="Golyshina O.V."/>
            <person name="Manteca A."/>
            <person name="Ramos J.L."/>
            <person name="Gallego J.R."/>
            <person name="Llorente I."/>
            <person name="Martins Dos Santos V.A."/>
            <person name="Jensen O.N."/>
            <person name="Pelaez A.I."/>
            <person name="Sanchez J."/>
            <person name="Ferrer M."/>
        </authorList>
    </citation>
    <scope>NUCLEOTIDE SEQUENCE</scope>
</reference>
<dbReference type="InterPro" id="IPR052344">
    <property type="entry name" value="Transposase-related"/>
</dbReference>
<feature type="non-terminal residue" evidence="2">
    <location>
        <position position="167"/>
    </location>
</feature>
<sequence length="167" mass="18244">GPEKYDETAAAMIAQLKYGAGTPFYRLEQLESQLGIPLPATTQWEIVEEAAELLRPAHEELVRQAAQGEVLHNDDTGMRVLHLAREPADPRTGVFTSGVVSIAEGRRIALFFTGPQHAGENLADVLQRRAPKLPAPIQMCDALSRNTPKLAEGVELLLANCLARGRR</sequence>
<feature type="domain" description="Transposase IS66 central" evidence="1">
    <location>
        <begin position="6"/>
        <end position="167"/>
    </location>
</feature>
<dbReference type="PANTHER" id="PTHR33678">
    <property type="entry name" value="BLL1576 PROTEIN"/>
    <property type="match status" value="1"/>
</dbReference>
<dbReference type="InterPro" id="IPR004291">
    <property type="entry name" value="Transposase_IS66_central"/>
</dbReference>
<dbReference type="PANTHER" id="PTHR33678:SF1">
    <property type="entry name" value="BLL1576 PROTEIN"/>
    <property type="match status" value="1"/>
</dbReference>
<evidence type="ECO:0000313" key="2">
    <source>
        <dbReference type="EMBL" id="EQD72065.1"/>
    </source>
</evidence>
<comment type="caution">
    <text evidence="2">The sequence shown here is derived from an EMBL/GenBank/DDBJ whole genome shotgun (WGS) entry which is preliminary data.</text>
</comment>